<name>A0ABW2XSC1_9ACTN</name>
<protein>
    <recommendedName>
        <fullName evidence="3">Guanylate cyclase domain-containing protein</fullName>
    </recommendedName>
</protein>
<reference evidence="2" key="1">
    <citation type="journal article" date="2019" name="Int. J. Syst. Evol. Microbiol.">
        <title>The Global Catalogue of Microorganisms (GCM) 10K type strain sequencing project: providing services to taxonomists for standard genome sequencing and annotation.</title>
        <authorList>
            <consortium name="The Broad Institute Genomics Platform"/>
            <consortium name="The Broad Institute Genome Sequencing Center for Infectious Disease"/>
            <person name="Wu L."/>
            <person name="Ma J."/>
        </authorList>
    </citation>
    <scope>NUCLEOTIDE SEQUENCE [LARGE SCALE GENOMIC DNA]</scope>
    <source>
        <strain evidence="2">JCM 9371</strain>
    </source>
</reference>
<gene>
    <name evidence="1" type="ORF">ACFQZM_29095</name>
</gene>
<dbReference type="Gene3D" id="3.30.70.1230">
    <property type="entry name" value="Nucleotide cyclase"/>
    <property type="match status" value="1"/>
</dbReference>
<evidence type="ECO:0008006" key="3">
    <source>
        <dbReference type="Google" id="ProtNLM"/>
    </source>
</evidence>
<dbReference type="Proteomes" id="UP001597063">
    <property type="component" value="Unassembled WGS sequence"/>
</dbReference>
<dbReference type="InterPro" id="IPR029787">
    <property type="entry name" value="Nucleotide_cyclase"/>
</dbReference>
<sequence>MRSLPVHRSIFVLDLEKSTARTNPVKAELRREVYRMFNDALASSGVKPAVLDPFEDRGDGVLALVHPVDDVPKSHLLSRLIPEFAQALEDYNQSLPCGEVRVRGIRVRAVVHAGEVHCDENGYFGEAVDVACRLLDAPRLKKCLSEAVAPLVLVVSEDIYWSIVRHGYDGICVESYRPGVRVNVGGRRRQGWIHLPVPEDMRSFVA</sequence>
<dbReference type="EMBL" id="JBHTGP010000014">
    <property type="protein sequence ID" value="MFD0688585.1"/>
    <property type="molecule type" value="Genomic_DNA"/>
</dbReference>
<comment type="caution">
    <text evidence="1">The sequence shown here is derived from an EMBL/GenBank/DDBJ whole genome shotgun (WGS) entry which is preliminary data.</text>
</comment>
<dbReference type="SUPFAM" id="SSF55073">
    <property type="entry name" value="Nucleotide cyclase"/>
    <property type="match status" value="1"/>
</dbReference>
<organism evidence="1 2">
    <name type="scientific">Actinomadura fibrosa</name>
    <dbReference type="NCBI Taxonomy" id="111802"/>
    <lineage>
        <taxon>Bacteria</taxon>
        <taxon>Bacillati</taxon>
        <taxon>Actinomycetota</taxon>
        <taxon>Actinomycetes</taxon>
        <taxon>Streptosporangiales</taxon>
        <taxon>Thermomonosporaceae</taxon>
        <taxon>Actinomadura</taxon>
    </lineage>
</organism>
<evidence type="ECO:0000313" key="1">
    <source>
        <dbReference type="EMBL" id="MFD0688585.1"/>
    </source>
</evidence>
<dbReference type="RefSeq" id="WP_131763329.1">
    <property type="nucleotide sequence ID" value="NZ_CAACUY010000321.1"/>
</dbReference>
<keyword evidence="2" id="KW-1185">Reference proteome</keyword>
<proteinExistence type="predicted"/>
<evidence type="ECO:0000313" key="2">
    <source>
        <dbReference type="Proteomes" id="UP001597063"/>
    </source>
</evidence>
<accession>A0ABW2XSC1</accession>